<keyword evidence="7" id="KW-1185">Reference proteome</keyword>
<dbReference type="InterPro" id="IPR046373">
    <property type="entry name" value="Acyl-CoA_Oxase/DH_mid-dom_sf"/>
</dbReference>
<reference evidence="6 7" key="1">
    <citation type="submission" date="2023-08" db="EMBL/GenBank/DDBJ databases">
        <title>Complete genome sequence of Geobacillus thermodenitrificans K1041, a genetically tractable strain representative of the genus Geobacillus.</title>
        <authorList>
            <person name="Kani S."/>
            <person name="Suzuki H."/>
        </authorList>
    </citation>
    <scope>NUCLEOTIDE SEQUENCE [LARGE SCALE GENOMIC DNA]</scope>
    <source>
        <strain evidence="6 7">K1041</strain>
    </source>
</reference>
<dbReference type="SUPFAM" id="SSF47203">
    <property type="entry name" value="Acyl-CoA dehydrogenase C-terminal domain-like"/>
    <property type="match status" value="1"/>
</dbReference>
<dbReference type="PANTHER" id="PTHR43884:SF25">
    <property type="entry name" value="ACYL-COA DEHYDROGENASE YDBM-RELATED"/>
    <property type="match status" value="1"/>
</dbReference>
<dbReference type="InterPro" id="IPR006091">
    <property type="entry name" value="Acyl-CoA_Oxase/DH_mid-dom"/>
</dbReference>
<feature type="domain" description="Acyl-CoA oxidase/dehydrogenase middle" evidence="3">
    <location>
        <begin position="129"/>
        <end position="221"/>
    </location>
</feature>
<dbReference type="InterPro" id="IPR036250">
    <property type="entry name" value="AcylCo_DH-like_C"/>
</dbReference>
<dbReference type="Gene3D" id="2.40.110.10">
    <property type="entry name" value="Butyryl-CoA Dehydrogenase, subunit A, domain 2"/>
    <property type="match status" value="1"/>
</dbReference>
<evidence type="ECO:0000313" key="7">
    <source>
        <dbReference type="Proteomes" id="UP001297580"/>
    </source>
</evidence>
<gene>
    <name evidence="6" type="ORF">HSX42_09465</name>
</gene>
<sequence>MNELYHLLVRNERERELYEQARHLAERFAARAADYDERAEFPFADFADLKEAGFLSLTVPTEYGGHGASLYELVLVQEMLAQGSGATALSFGWHASILMRLFLLRRWPESTLARLAEEVVKRHALINSAHSERATGSPARGGKPETKAALRNGRFVLCGRKSFASLAPALDYVLISATIEDSGEVGEFLTPMSATGMRIEPTWNTLGMRATRSDDLILDGVEVEKDALVEILGKSNETAPAQGWLLHVPACYLGIAIAARNEAIRFAQTYQPNTLSHPIASTPEVQRKIAEMEWRLAHARHFLYAIADLWDRYPDKRAEMKEELAAAKLVATNTALEVVDMAMRIVGGQSLFADNPLGRYYRDIRAGLHNPPADDLTLAWLAKRALSHHPLGGSSNQ</sequence>
<dbReference type="Gene3D" id="1.10.540.10">
    <property type="entry name" value="Acyl-CoA dehydrogenase/oxidase, N-terminal domain"/>
    <property type="match status" value="1"/>
</dbReference>
<keyword evidence="2 6" id="KW-0560">Oxidoreductase</keyword>
<evidence type="ECO:0000313" key="6">
    <source>
        <dbReference type="EMBL" id="WMV77937.1"/>
    </source>
</evidence>
<name>A0ABY9QIT4_GEOTD</name>
<evidence type="ECO:0000259" key="4">
    <source>
        <dbReference type="Pfam" id="PF02771"/>
    </source>
</evidence>
<dbReference type="GO" id="GO:0016491">
    <property type="term" value="F:oxidoreductase activity"/>
    <property type="evidence" value="ECO:0007669"/>
    <property type="project" value="UniProtKB-KW"/>
</dbReference>
<dbReference type="Gene3D" id="1.20.140.10">
    <property type="entry name" value="Butyryl-CoA Dehydrogenase, subunit A, domain 3"/>
    <property type="match status" value="1"/>
</dbReference>
<dbReference type="CDD" id="cd00567">
    <property type="entry name" value="ACAD"/>
    <property type="match status" value="1"/>
</dbReference>
<dbReference type="EC" id="1.-.-.-" evidence="6"/>
<evidence type="ECO:0000256" key="1">
    <source>
        <dbReference type="ARBA" id="ARBA00022630"/>
    </source>
</evidence>
<evidence type="ECO:0000259" key="5">
    <source>
        <dbReference type="Pfam" id="PF08028"/>
    </source>
</evidence>
<evidence type="ECO:0000256" key="2">
    <source>
        <dbReference type="ARBA" id="ARBA00023002"/>
    </source>
</evidence>
<feature type="domain" description="Acyl-CoA dehydrogenase C-terminal" evidence="5">
    <location>
        <begin position="250"/>
        <end position="367"/>
    </location>
</feature>
<dbReference type="Pfam" id="PF08028">
    <property type="entry name" value="Acyl-CoA_dh_2"/>
    <property type="match status" value="1"/>
</dbReference>
<dbReference type="PIRSF" id="PIRSF016578">
    <property type="entry name" value="HsaA"/>
    <property type="match status" value="1"/>
</dbReference>
<dbReference type="InterPro" id="IPR013107">
    <property type="entry name" value="Acyl-CoA_DH_C"/>
</dbReference>
<proteinExistence type="predicted"/>
<dbReference type="RefSeq" id="WP_011887439.1">
    <property type="nucleotide sequence ID" value="NZ_CP017690.1"/>
</dbReference>
<dbReference type="InterPro" id="IPR013786">
    <property type="entry name" value="AcylCoA_DH/ox_N"/>
</dbReference>
<dbReference type="InterPro" id="IPR037069">
    <property type="entry name" value="AcylCoA_DH/ox_N_sf"/>
</dbReference>
<accession>A0ABY9QIT4</accession>
<protein>
    <submittedName>
        <fullName evidence="6">Acyl-CoA dehydrogenase family protein</fullName>
        <ecNumber evidence="6">1.-.-.-</ecNumber>
    </submittedName>
</protein>
<dbReference type="SUPFAM" id="SSF56645">
    <property type="entry name" value="Acyl-CoA dehydrogenase NM domain-like"/>
    <property type="match status" value="1"/>
</dbReference>
<dbReference type="Pfam" id="PF02770">
    <property type="entry name" value="Acyl-CoA_dh_M"/>
    <property type="match status" value="1"/>
</dbReference>
<dbReference type="Proteomes" id="UP001297580">
    <property type="component" value="Chromosome"/>
</dbReference>
<dbReference type="EMBL" id="CP133461">
    <property type="protein sequence ID" value="WMV77937.1"/>
    <property type="molecule type" value="Genomic_DNA"/>
</dbReference>
<evidence type="ECO:0000259" key="3">
    <source>
        <dbReference type="Pfam" id="PF02770"/>
    </source>
</evidence>
<dbReference type="PANTHER" id="PTHR43884">
    <property type="entry name" value="ACYL-COA DEHYDROGENASE"/>
    <property type="match status" value="1"/>
</dbReference>
<dbReference type="Pfam" id="PF02771">
    <property type="entry name" value="Acyl-CoA_dh_N"/>
    <property type="match status" value="1"/>
</dbReference>
<organism evidence="6 7">
    <name type="scientific">Geobacillus thermodenitrificans</name>
    <dbReference type="NCBI Taxonomy" id="33940"/>
    <lineage>
        <taxon>Bacteria</taxon>
        <taxon>Bacillati</taxon>
        <taxon>Bacillota</taxon>
        <taxon>Bacilli</taxon>
        <taxon>Bacillales</taxon>
        <taxon>Anoxybacillaceae</taxon>
        <taxon>Geobacillus</taxon>
    </lineage>
</organism>
<feature type="domain" description="Acyl-CoA dehydrogenase/oxidase N-terminal" evidence="4">
    <location>
        <begin position="12"/>
        <end position="100"/>
    </location>
</feature>
<keyword evidence="1" id="KW-0285">Flavoprotein</keyword>
<dbReference type="InterPro" id="IPR009100">
    <property type="entry name" value="AcylCoA_DH/oxidase_NM_dom_sf"/>
</dbReference>